<name>A0ABX6T1M0_9SPHN</name>
<evidence type="ECO:0000256" key="2">
    <source>
        <dbReference type="ARBA" id="ARBA00023125"/>
    </source>
</evidence>
<dbReference type="Pfam" id="PF13545">
    <property type="entry name" value="HTH_Crp_2"/>
    <property type="match status" value="1"/>
</dbReference>
<dbReference type="InterPro" id="IPR036388">
    <property type="entry name" value="WH-like_DNA-bd_sf"/>
</dbReference>
<keyword evidence="1" id="KW-0805">Transcription regulation</keyword>
<feature type="domain" description="HTH crp-type" evidence="4">
    <location>
        <begin position="145"/>
        <end position="219"/>
    </location>
</feature>
<accession>A0ABX6T1M0</accession>
<dbReference type="InterPro" id="IPR018490">
    <property type="entry name" value="cNMP-bd_dom_sf"/>
</dbReference>
<dbReference type="Proteomes" id="UP000516134">
    <property type="component" value="Chromosome"/>
</dbReference>
<keyword evidence="6" id="KW-1185">Reference proteome</keyword>
<dbReference type="SUPFAM" id="SSF46785">
    <property type="entry name" value="Winged helix' DNA-binding domain"/>
    <property type="match status" value="1"/>
</dbReference>
<keyword evidence="2" id="KW-0238">DNA-binding</keyword>
<evidence type="ECO:0000313" key="5">
    <source>
        <dbReference type="EMBL" id="QNP43727.1"/>
    </source>
</evidence>
<dbReference type="SUPFAM" id="SSF51206">
    <property type="entry name" value="cAMP-binding domain-like"/>
    <property type="match status" value="1"/>
</dbReference>
<evidence type="ECO:0000313" key="6">
    <source>
        <dbReference type="Proteomes" id="UP000516134"/>
    </source>
</evidence>
<dbReference type="Gene3D" id="1.10.10.10">
    <property type="entry name" value="Winged helix-like DNA-binding domain superfamily/Winged helix DNA-binding domain"/>
    <property type="match status" value="1"/>
</dbReference>
<evidence type="ECO:0000256" key="1">
    <source>
        <dbReference type="ARBA" id="ARBA00023015"/>
    </source>
</evidence>
<dbReference type="PRINTS" id="PR00034">
    <property type="entry name" value="HTHCRP"/>
</dbReference>
<keyword evidence="3" id="KW-0804">Transcription</keyword>
<dbReference type="RefSeq" id="WP_187715152.1">
    <property type="nucleotide sequence ID" value="NZ_BAABJC010000001.1"/>
</dbReference>
<dbReference type="PROSITE" id="PS51063">
    <property type="entry name" value="HTH_CRP_2"/>
    <property type="match status" value="1"/>
</dbReference>
<evidence type="ECO:0000256" key="3">
    <source>
        <dbReference type="ARBA" id="ARBA00023163"/>
    </source>
</evidence>
<dbReference type="SMART" id="SM00419">
    <property type="entry name" value="HTH_CRP"/>
    <property type="match status" value="1"/>
</dbReference>
<dbReference type="EMBL" id="CP060780">
    <property type="protein sequence ID" value="QNP43727.1"/>
    <property type="molecule type" value="Genomic_DNA"/>
</dbReference>
<dbReference type="Gene3D" id="2.60.120.10">
    <property type="entry name" value="Jelly Rolls"/>
    <property type="match status" value="1"/>
</dbReference>
<organism evidence="5 6">
    <name type="scientific">Sphingomonas daechungensis</name>
    <dbReference type="NCBI Taxonomy" id="1176646"/>
    <lineage>
        <taxon>Bacteria</taxon>
        <taxon>Pseudomonadati</taxon>
        <taxon>Pseudomonadota</taxon>
        <taxon>Alphaproteobacteria</taxon>
        <taxon>Sphingomonadales</taxon>
        <taxon>Sphingomonadaceae</taxon>
        <taxon>Sphingomonas</taxon>
    </lineage>
</organism>
<dbReference type="CDD" id="cd00038">
    <property type="entry name" value="CAP_ED"/>
    <property type="match status" value="1"/>
</dbReference>
<gene>
    <name evidence="5" type="ORF">H9L15_03370</name>
</gene>
<proteinExistence type="predicted"/>
<dbReference type="InterPro" id="IPR012318">
    <property type="entry name" value="HTH_CRP"/>
</dbReference>
<dbReference type="InterPro" id="IPR036390">
    <property type="entry name" value="WH_DNA-bd_sf"/>
</dbReference>
<reference evidence="5 6" key="1">
    <citation type="submission" date="2020-08" db="EMBL/GenBank/DDBJ databases">
        <title>Genome sequence of Sphingomonas daechungensis KACC 18115T.</title>
        <authorList>
            <person name="Hyun D.-W."/>
            <person name="Bae J.-W."/>
        </authorList>
    </citation>
    <scope>NUCLEOTIDE SEQUENCE [LARGE SCALE GENOMIC DNA]</scope>
    <source>
        <strain evidence="5 6">KACC 18115</strain>
    </source>
</reference>
<dbReference type="InterPro" id="IPR014710">
    <property type="entry name" value="RmlC-like_jellyroll"/>
</dbReference>
<sequence>MLEAHLKKLRIRDDISCEEEAAIRAAMLEVREAEADTTVVRHGRELHESLLLLDGWMARTTSMASGHQQISELQYCGDFVDLHGFTLKRLDHNIMAITACRYAVFPHERLRVMLEKHPHLARVYWLMTNVDAAIHREWTVSLGRRTAPSRMAHLFCEMLTRLRIVGKTEGNSFEMPLTQQELGDCLGLTSVHVNRTLQSLRRQGLIKLDRGCAEILDLPALKTLGEFDDDYLYLEKRPR</sequence>
<dbReference type="Pfam" id="PF00027">
    <property type="entry name" value="cNMP_binding"/>
    <property type="match status" value="1"/>
</dbReference>
<dbReference type="InterPro" id="IPR000595">
    <property type="entry name" value="cNMP-bd_dom"/>
</dbReference>
<protein>
    <submittedName>
        <fullName evidence="5">Crp/Fnr family transcriptional regulator</fullName>
    </submittedName>
</protein>
<evidence type="ECO:0000259" key="4">
    <source>
        <dbReference type="PROSITE" id="PS51063"/>
    </source>
</evidence>